<sequence length="461" mass="49641">METARSAVFRCPPLLYLSVRPVPIGLNHASVGNAERLRRRRDGVGEKLKSRVSFSDVNRLITEEPVVRPDGRIRVMEIIARMNIGGPATQILGLCERLNTEEFDHRLYTGQVEETEGDRLGDTVARVHRVPGLGRSVRPGDDCRALLRLAAEMRAFRPHIVHTRTAKAGALGRVAARLARVGAAWGGGRTVHVFHGHLLHGYFSPAKRRLYVGAERRLAAMTDRLVTVGANVRDDLLAAGIGRPGQYVVIPPGVRLGGVPGREAARAELGLPPDAPVVAFVGRLTRVKRPDRFLAAARAVLARLPACRFVVCGGGELTDEVERAAGAAPGAFHLLGWRADVETVYAAADVVLLTSDNEGTPLTLIEAGMAGTPVVATRVGSVEEVVRHGVTGLLAAPDAGELAEHAFRLLTDPVLARRMGESARRWTTESFAVERLVADTEALYRSLYAASSPSSFPRSIA</sequence>
<evidence type="ECO:0000313" key="5">
    <source>
        <dbReference type="EMBL" id="GIH32410.1"/>
    </source>
</evidence>
<dbReference type="PANTHER" id="PTHR12526">
    <property type="entry name" value="GLYCOSYLTRANSFERASE"/>
    <property type="match status" value="1"/>
</dbReference>
<evidence type="ECO:0000256" key="2">
    <source>
        <dbReference type="ARBA" id="ARBA00022679"/>
    </source>
</evidence>
<dbReference type="SUPFAM" id="SSF53756">
    <property type="entry name" value="UDP-Glycosyltransferase/glycogen phosphorylase"/>
    <property type="match status" value="1"/>
</dbReference>
<keyword evidence="1" id="KW-0328">Glycosyltransferase</keyword>
<dbReference type="EMBL" id="BOOB01000017">
    <property type="protein sequence ID" value="GIH32410.1"/>
    <property type="molecule type" value="Genomic_DNA"/>
</dbReference>
<evidence type="ECO:0000313" key="6">
    <source>
        <dbReference type="Proteomes" id="UP000651728"/>
    </source>
</evidence>
<reference evidence="5 6" key="1">
    <citation type="submission" date="2021-01" db="EMBL/GenBank/DDBJ databases">
        <title>Whole genome shotgun sequence of Microbispora amethystogenes NBRC 101907.</title>
        <authorList>
            <person name="Komaki H."/>
            <person name="Tamura T."/>
        </authorList>
    </citation>
    <scope>NUCLEOTIDE SEQUENCE [LARGE SCALE GENOMIC DNA]</scope>
    <source>
        <strain evidence="5 6">NBRC 101907</strain>
    </source>
</reference>
<evidence type="ECO:0000259" key="3">
    <source>
        <dbReference type="Pfam" id="PF00534"/>
    </source>
</evidence>
<comment type="caution">
    <text evidence="5">The sequence shown here is derived from an EMBL/GenBank/DDBJ whole genome shotgun (WGS) entry which is preliminary data.</text>
</comment>
<protein>
    <recommendedName>
        <fullName evidence="7">Glycosyltransferase family 1 protein</fullName>
    </recommendedName>
</protein>
<gene>
    <name evidence="5" type="ORF">Mam01_25740</name>
</gene>
<dbReference type="InterPro" id="IPR001296">
    <property type="entry name" value="Glyco_trans_1"/>
</dbReference>
<feature type="domain" description="Glycosyl transferase family 1" evidence="3">
    <location>
        <begin position="262"/>
        <end position="426"/>
    </location>
</feature>
<feature type="domain" description="Glycosyltransferase subfamily 4-like N-terminal" evidence="4">
    <location>
        <begin position="85"/>
        <end position="253"/>
    </location>
</feature>
<dbReference type="Pfam" id="PF00534">
    <property type="entry name" value="Glycos_transf_1"/>
    <property type="match status" value="1"/>
</dbReference>
<dbReference type="Gene3D" id="3.40.50.2000">
    <property type="entry name" value="Glycogen Phosphorylase B"/>
    <property type="match status" value="2"/>
</dbReference>
<dbReference type="Pfam" id="PF13579">
    <property type="entry name" value="Glyco_trans_4_4"/>
    <property type="match status" value="1"/>
</dbReference>
<organism evidence="5 6">
    <name type="scientific">Microbispora amethystogenes</name>
    <dbReference type="NCBI Taxonomy" id="1427754"/>
    <lineage>
        <taxon>Bacteria</taxon>
        <taxon>Bacillati</taxon>
        <taxon>Actinomycetota</taxon>
        <taxon>Actinomycetes</taxon>
        <taxon>Streptosporangiales</taxon>
        <taxon>Streptosporangiaceae</taxon>
        <taxon>Microbispora</taxon>
    </lineage>
</organism>
<proteinExistence type="predicted"/>
<dbReference type="PANTHER" id="PTHR12526:SF638">
    <property type="entry name" value="SPORE COAT PROTEIN SA"/>
    <property type="match status" value="1"/>
</dbReference>
<accession>A0ABQ4FC70</accession>
<evidence type="ECO:0008006" key="7">
    <source>
        <dbReference type="Google" id="ProtNLM"/>
    </source>
</evidence>
<keyword evidence="2" id="KW-0808">Transferase</keyword>
<dbReference type="InterPro" id="IPR028098">
    <property type="entry name" value="Glyco_trans_4-like_N"/>
</dbReference>
<evidence type="ECO:0000256" key="1">
    <source>
        <dbReference type="ARBA" id="ARBA00022676"/>
    </source>
</evidence>
<dbReference type="Proteomes" id="UP000651728">
    <property type="component" value="Unassembled WGS sequence"/>
</dbReference>
<name>A0ABQ4FC70_9ACTN</name>
<keyword evidence="6" id="KW-1185">Reference proteome</keyword>
<evidence type="ECO:0000259" key="4">
    <source>
        <dbReference type="Pfam" id="PF13579"/>
    </source>
</evidence>